<dbReference type="Proteomes" id="UP001151760">
    <property type="component" value="Unassembled WGS sequence"/>
</dbReference>
<accession>A0ABQ5A413</accession>
<sequence length="304" mass="32994">MEGECLPGAFLGLGAVTVPGRRRAIGFVGEDGEVEKTVWCRGDWEVAWARGRGRGDVVLGGSAGLGVEDARECGRGFGRSGGRGGDGAGWERVFSVEVLGGGRVGRHRYAVSSLMDTAYWSLEYSDEVRESVEMMKGMQVDDMQKDSRLLMMAREVQNNVSLSRDLFAEGALGSAVVAMTELSFSVGCSSEGWRGIVETIVSAMVSMTSSGGVPEVSEDVARISEYKGVACGLKIAMRRREECIGELKALGDCEGVVETVRFMEGMQQDDMEKCDCSLLLIKEMQVKAREKFRFILKLTGYVVD</sequence>
<evidence type="ECO:0000313" key="1">
    <source>
        <dbReference type="EMBL" id="GJS97365.1"/>
    </source>
</evidence>
<evidence type="ECO:0000313" key="2">
    <source>
        <dbReference type="Proteomes" id="UP001151760"/>
    </source>
</evidence>
<proteinExistence type="predicted"/>
<dbReference type="EMBL" id="BQNB010011957">
    <property type="protein sequence ID" value="GJS97365.1"/>
    <property type="molecule type" value="Genomic_DNA"/>
</dbReference>
<reference evidence="1" key="2">
    <citation type="submission" date="2022-01" db="EMBL/GenBank/DDBJ databases">
        <authorList>
            <person name="Yamashiro T."/>
            <person name="Shiraishi A."/>
            <person name="Satake H."/>
            <person name="Nakayama K."/>
        </authorList>
    </citation>
    <scope>NUCLEOTIDE SEQUENCE</scope>
</reference>
<keyword evidence="2" id="KW-1185">Reference proteome</keyword>
<protein>
    <submittedName>
        <fullName evidence="1">Uncharacterized protein</fullName>
    </submittedName>
</protein>
<gene>
    <name evidence="1" type="ORF">Tco_0804333</name>
</gene>
<comment type="caution">
    <text evidence="1">The sequence shown here is derived from an EMBL/GenBank/DDBJ whole genome shotgun (WGS) entry which is preliminary data.</text>
</comment>
<name>A0ABQ5A413_9ASTR</name>
<organism evidence="1 2">
    <name type="scientific">Tanacetum coccineum</name>
    <dbReference type="NCBI Taxonomy" id="301880"/>
    <lineage>
        <taxon>Eukaryota</taxon>
        <taxon>Viridiplantae</taxon>
        <taxon>Streptophyta</taxon>
        <taxon>Embryophyta</taxon>
        <taxon>Tracheophyta</taxon>
        <taxon>Spermatophyta</taxon>
        <taxon>Magnoliopsida</taxon>
        <taxon>eudicotyledons</taxon>
        <taxon>Gunneridae</taxon>
        <taxon>Pentapetalae</taxon>
        <taxon>asterids</taxon>
        <taxon>campanulids</taxon>
        <taxon>Asterales</taxon>
        <taxon>Asteraceae</taxon>
        <taxon>Asteroideae</taxon>
        <taxon>Anthemideae</taxon>
        <taxon>Anthemidinae</taxon>
        <taxon>Tanacetum</taxon>
    </lineage>
</organism>
<reference evidence="1" key="1">
    <citation type="journal article" date="2022" name="Int. J. Mol. Sci.">
        <title>Draft Genome of Tanacetum Coccineum: Genomic Comparison of Closely Related Tanacetum-Family Plants.</title>
        <authorList>
            <person name="Yamashiro T."/>
            <person name="Shiraishi A."/>
            <person name="Nakayama K."/>
            <person name="Satake H."/>
        </authorList>
    </citation>
    <scope>NUCLEOTIDE SEQUENCE</scope>
</reference>